<comment type="caution">
    <text evidence="1">The sequence shown here is derived from an EMBL/GenBank/DDBJ whole genome shotgun (WGS) entry which is preliminary data.</text>
</comment>
<dbReference type="EMBL" id="JAGTJR010000005">
    <property type="protein sequence ID" value="KAH7060736.1"/>
    <property type="molecule type" value="Genomic_DNA"/>
</dbReference>
<evidence type="ECO:0000313" key="1">
    <source>
        <dbReference type="EMBL" id="KAH7060736.1"/>
    </source>
</evidence>
<protein>
    <submittedName>
        <fullName evidence="1">Uncharacterized protein</fullName>
    </submittedName>
</protein>
<keyword evidence="2" id="KW-1185">Reference proteome</keyword>
<name>A0ABQ8GM61_9PEZI</name>
<gene>
    <name evidence="1" type="ORF">B0J12DRAFT_342420</name>
</gene>
<accession>A0ABQ8GM61</accession>
<sequence length="346" mass="38278">MKGFSLVLPWCQSTIMSTMGPASTTTVTVGPTAAHIPSTTTVTVRPTITPTGPHAVCGMGQFKFNAMYKGHMQAPLKEKAATAGLHLLAQGKGWDGVERYVHPDAMSMRMAMGTDSSGNPATLNMHKFFDNAGDHPWGWLNIGVSKVLGRGEHTPDFDSASTLSVAPFDQIIRECGGYGAPDVSGSIEMPDGRRYELYGEDWTQEDQDDFFLPPPPPPPPAPSPDRLTFAASRLHCYNSGQMIHRRKMIHDVDAFCSKHAGETIYPDGRIKEQTNHYPGILKIFIQTEIWATDGAHWTIDERFCKAKFRNIIDSCDSSGVKQKRGGWMVLDNIHFRVDPQAYRRDP</sequence>
<dbReference type="Proteomes" id="UP000774617">
    <property type="component" value="Unassembled WGS sequence"/>
</dbReference>
<evidence type="ECO:0000313" key="2">
    <source>
        <dbReference type="Proteomes" id="UP000774617"/>
    </source>
</evidence>
<reference evidence="1 2" key="1">
    <citation type="journal article" date="2021" name="Nat. Commun.">
        <title>Genetic determinants of endophytism in the Arabidopsis root mycobiome.</title>
        <authorList>
            <person name="Mesny F."/>
            <person name="Miyauchi S."/>
            <person name="Thiergart T."/>
            <person name="Pickel B."/>
            <person name="Atanasova L."/>
            <person name="Karlsson M."/>
            <person name="Huettel B."/>
            <person name="Barry K.W."/>
            <person name="Haridas S."/>
            <person name="Chen C."/>
            <person name="Bauer D."/>
            <person name="Andreopoulos W."/>
            <person name="Pangilinan J."/>
            <person name="LaButti K."/>
            <person name="Riley R."/>
            <person name="Lipzen A."/>
            <person name="Clum A."/>
            <person name="Drula E."/>
            <person name="Henrissat B."/>
            <person name="Kohler A."/>
            <person name="Grigoriev I.V."/>
            <person name="Martin F.M."/>
            <person name="Hacquard S."/>
        </authorList>
    </citation>
    <scope>NUCLEOTIDE SEQUENCE [LARGE SCALE GENOMIC DNA]</scope>
    <source>
        <strain evidence="1 2">MPI-SDFR-AT-0080</strain>
    </source>
</reference>
<organism evidence="1 2">
    <name type="scientific">Macrophomina phaseolina</name>
    <dbReference type="NCBI Taxonomy" id="35725"/>
    <lineage>
        <taxon>Eukaryota</taxon>
        <taxon>Fungi</taxon>
        <taxon>Dikarya</taxon>
        <taxon>Ascomycota</taxon>
        <taxon>Pezizomycotina</taxon>
        <taxon>Dothideomycetes</taxon>
        <taxon>Dothideomycetes incertae sedis</taxon>
        <taxon>Botryosphaeriales</taxon>
        <taxon>Botryosphaeriaceae</taxon>
        <taxon>Macrophomina</taxon>
    </lineage>
</organism>
<proteinExistence type="predicted"/>